<evidence type="ECO:0000256" key="1">
    <source>
        <dbReference type="SAM" id="MobiDB-lite"/>
    </source>
</evidence>
<dbReference type="PANTHER" id="PTHR40788">
    <property type="entry name" value="CLR5 DOMAIN-CONTAINING PROTEIN-RELATED"/>
    <property type="match status" value="1"/>
</dbReference>
<reference evidence="2" key="1">
    <citation type="submission" date="2022-07" db="EMBL/GenBank/DDBJ databases">
        <title>Fungi with potential for degradation of polypropylene.</title>
        <authorList>
            <person name="Gostincar C."/>
        </authorList>
    </citation>
    <scope>NUCLEOTIDE SEQUENCE</scope>
    <source>
        <strain evidence="2">EXF-13287</strain>
    </source>
</reference>
<dbReference type="EMBL" id="JANBVN010000033">
    <property type="protein sequence ID" value="KAJ9160581.1"/>
    <property type="molecule type" value="Genomic_DNA"/>
</dbReference>
<dbReference type="AlphaFoldDB" id="A0AA38W1R9"/>
<comment type="caution">
    <text evidence="2">The sequence shown here is derived from an EMBL/GenBank/DDBJ whole genome shotgun (WGS) entry which is preliminary data.</text>
</comment>
<keyword evidence="3" id="KW-1185">Reference proteome</keyword>
<organism evidence="2 3">
    <name type="scientific">Coniochaeta hoffmannii</name>
    <dbReference type="NCBI Taxonomy" id="91930"/>
    <lineage>
        <taxon>Eukaryota</taxon>
        <taxon>Fungi</taxon>
        <taxon>Dikarya</taxon>
        <taxon>Ascomycota</taxon>
        <taxon>Pezizomycotina</taxon>
        <taxon>Sordariomycetes</taxon>
        <taxon>Sordariomycetidae</taxon>
        <taxon>Coniochaetales</taxon>
        <taxon>Coniochaetaceae</taxon>
        <taxon>Coniochaeta</taxon>
    </lineage>
</organism>
<protein>
    <submittedName>
        <fullName evidence="2">Uncharacterized protein</fullName>
    </submittedName>
</protein>
<evidence type="ECO:0000313" key="2">
    <source>
        <dbReference type="EMBL" id="KAJ9160581.1"/>
    </source>
</evidence>
<dbReference type="Proteomes" id="UP001174691">
    <property type="component" value="Unassembled WGS sequence"/>
</dbReference>
<feature type="region of interest" description="Disordered" evidence="1">
    <location>
        <begin position="223"/>
        <end position="265"/>
    </location>
</feature>
<name>A0AA38W1R9_9PEZI</name>
<accession>A0AA38W1R9</accession>
<dbReference type="PANTHER" id="PTHR40788:SF2">
    <property type="entry name" value="CLR5 DOMAIN-CONTAINING PROTEIN"/>
    <property type="match status" value="1"/>
</dbReference>
<sequence length="292" mass="32819">MCLRLFGRDPAVDLSSPKIVARSKPGVKKDRVEERLIWLLHTLCEDGHTLFLAGLPLIVDELERLMRAEPKANALVDSTVACIIGDLSIISQCRAQLDLYQPWADSFDHFFYIDWKDKLEAEFQEQTRPWAKIATAFKDLASVWDLAEPAEANLDAFRAKIDYLLRSRVGVLKGTAAGRLLTQSRILQRTPEWVEPAATRSRNRKTSDPSFETLNQQITDFGFQSTSVKEEPSTRALPPKSKIKTKGTPAATTEQAACTERAQSDLQPTFAVDVRALKVFRTGPYGNSARRR</sequence>
<evidence type="ECO:0000313" key="3">
    <source>
        <dbReference type="Proteomes" id="UP001174691"/>
    </source>
</evidence>
<proteinExistence type="predicted"/>
<gene>
    <name evidence="2" type="ORF">NKR19_g3078</name>
</gene>